<dbReference type="AlphaFoldDB" id="X1M3Q6"/>
<dbReference type="EMBL" id="BARU01047655">
    <property type="protein sequence ID" value="GAI00994.1"/>
    <property type="molecule type" value="Genomic_DNA"/>
</dbReference>
<comment type="caution">
    <text evidence="1">The sequence shown here is derived from an EMBL/GenBank/DDBJ whole genome shotgun (WGS) entry which is preliminary data.</text>
</comment>
<name>X1M3Q6_9ZZZZ</name>
<sequence length="86" mass="9733">MRAERIIAITEIERRRLIHKGISAERIVVIPDGVTLSHPNTVEPPYEYITILSIGRLDVLNKGQDILLQAISLIKDKHSNIKLVII</sequence>
<accession>X1M3Q6</accession>
<protein>
    <recommendedName>
        <fullName evidence="2">Glycosyltransferase subfamily 4-like N-terminal domain-containing protein</fullName>
    </recommendedName>
</protein>
<dbReference type="SUPFAM" id="SSF53756">
    <property type="entry name" value="UDP-Glycosyltransferase/glycogen phosphorylase"/>
    <property type="match status" value="1"/>
</dbReference>
<gene>
    <name evidence="1" type="ORF">S03H2_71292</name>
</gene>
<evidence type="ECO:0000313" key="1">
    <source>
        <dbReference type="EMBL" id="GAI00994.1"/>
    </source>
</evidence>
<organism evidence="1">
    <name type="scientific">marine sediment metagenome</name>
    <dbReference type="NCBI Taxonomy" id="412755"/>
    <lineage>
        <taxon>unclassified sequences</taxon>
        <taxon>metagenomes</taxon>
        <taxon>ecological metagenomes</taxon>
    </lineage>
</organism>
<reference evidence="1" key="1">
    <citation type="journal article" date="2014" name="Front. Microbiol.">
        <title>High frequency of phylogenetically diverse reductive dehalogenase-homologous genes in deep subseafloor sedimentary metagenomes.</title>
        <authorList>
            <person name="Kawai M."/>
            <person name="Futagami T."/>
            <person name="Toyoda A."/>
            <person name="Takaki Y."/>
            <person name="Nishi S."/>
            <person name="Hori S."/>
            <person name="Arai W."/>
            <person name="Tsubouchi T."/>
            <person name="Morono Y."/>
            <person name="Uchiyama I."/>
            <person name="Ito T."/>
            <person name="Fujiyama A."/>
            <person name="Inagaki F."/>
            <person name="Takami H."/>
        </authorList>
    </citation>
    <scope>NUCLEOTIDE SEQUENCE</scope>
    <source>
        <strain evidence="1">Expedition CK06-06</strain>
    </source>
</reference>
<evidence type="ECO:0008006" key="2">
    <source>
        <dbReference type="Google" id="ProtNLM"/>
    </source>
</evidence>
<proteinExistence type="predicted"/>
<feature type="non-terminal residue" evidence="1">
    <location>
        <position position="86"/>
    </location>
</feature>
<dbReference type="Gene3D" id="3.40.50.2000">
    <property type="entry name" value="Glycogen Phosphorylase B"/>
    <property type="match status" value="2"/>
</dbReference>